<organism evidence="1 2">
    <name type="scientific">Boeremia exigua</name>
    <dbReference type="NCBI Taxonomy" id="749465"/>
    <lineage>
        <taxon>Eukaryota</taxon>
        <taxon>Fungi</taxon>
        <taxon>Dikarya</taxon>
        <taxon>Ascomycota</taxon>
        <taxon>Pezizomycotina</taxon>
        <taxon>Dothideomycetes</taxon>
        <taxon>Pleosporomycetidae</taxon>
        <taxon>Pleosporales</taxon>
        <taxon>Pleosporineae</taxon>
        <taxon>Didymellaceae</taxon>
        <taxon>Boeremia</taxon>
    </lineage>
</organism>
<evidence type="ECO:0000313" key="2">
    <source>
        <dbReference type="Proteomes" id="UP001153331"/>
    </source>
</evidence>
<reference evidence="1" key="1">
    <citation type="submission" date="2022-11" db="EMBL/GenBank/DDBJ databases">
        <title>Genome Sequence of Boeremia exigua.</title>
        <authorList>
            <person name="Buettner E."/>
        </authorList>
    </citation>
    <scope>NUCLEOTIDE SEQUENCE</scope>
    <source>
        <strain evidence="1">CU02</strain>
    </source>
</reference>
<proteinExistence type="predicted"/>
<dbReference type="Proteomes" id="UP001153331">
    <property type="component" value="Unassembled WGS sequence"/>
</dbReference>
<name>A0ACC2HNL9_9PLEO</name>
<keyword evidence="2" id="KW-1185">Reference proteome</keyword>
<protein>
    <submittedName>
        <fullName evidence="1">Uncharacterized protein</fullName>
    </submittedName>
</protein>
<accession>A0ACC2HNL9</accession>
<sequence length="314" mass="35001">MDLHGIPTDVDLTDPRASIRQPMLSDAAPSPIPMTNASDDVVTEEHVVQTMGQEGDTMAAPQEMDLVEQATQDIILSPLDDHLQALYDAYHTSYAVPLSETSVHMQHAQDLALALLQRHYPESHGYRVEAAGLGPYSAKGVNFVLKESNESDSDPDIPPAKKQKRAARKNNTHYSYNAPWHYIAPENMAVFVVKKGVSEVHDVELMTFRTHTYLVVILDDLSTFHRYSRDNVNHRGDVLSDLLGVLGGIQTGHGMLIFGSRLEFYHYDASNDNQPTRPAPNQAWKMDMRTASLAAVDEALHNFARQEVVYKPEA</sequence>
<evidence type="ECO:0000313" key="1">
    <source>
        <dbReference type="EMBL" id="KAJ8104544.1"/>
    </source>
</evidence>
<dbReference type="EMBL" id="JAPHNI010001946">
    <property type="protein sequence ID" value="KAJ8104544.1"/>
    <property type="molecule type" value="Genomic_DNA"/>
</dbReference>
<gene>
    <name evidence="1" type="ORF">OPT61_g10702</name>
</gene>
<comment type="caution">
    <text evidence="1">The sequence shown here is derived from an EMBL/GenBank/DDBJ whole genome shotgun (WGS) entry which is preliminary data.</text>
</comment>